<feature type="region of interest" description="Disordered" evidence="3">
    <location>
        <begin position="328"/>
        <end position="388"/>
    </location>
</feature>
<feature type="region of interest" description="Disordered" evidence="3">
    <location>
        <begin position="824"/>
        <end position="886"/>
    </location>
</feature>
<feature type="compositionally biased region" description="Pro residues" evidence="3">
    <location>
        <begin position="839"/>
        <end position="877"/>
    </location>
</feature>
<feature type="repeat" description="RCC1" evidence="2">
    <location>
        <begin position="1020"/>
        <end position="1073"/>
    </location>
</feature>
<feature type="repeat" description="RCC1" evidence="2">
    <location>
        <begin position="776"/>
        <end position="826"/>
    </location>
</feature>
<dbReference type="Gene3D" id="2.130.10.30">
    <property type="entry name" value="Regulator of chromosome condensation 1/beta-lactamase-inhibitor protein II"/>
    <property type="match status" value="4"/>
</dbReference>
<feature type="repeat" description="RCC1" evidence="2">
    <location>
        <begin position="472"/>
        <end position="522"/>
    </location>
</feature>
<evidence type="ECO:0000256" key="2">
    <source>
        <dbReference type="PROSITE-ProRule" id="PRU00235"/>
    </source>
</evidence>
<keyword evidence="6" id="KW-1185">Reference proteome</keyword>
<feature type="region of interest" description="Disordered" evidence="3">
    <location>
        <begin position="72"/>
        <end position="99"/>
    </location>
</feature>
<dbReference type="PROSITE" id="PS00626">
    <property type="entry name" value="RCC1_2"/>
    <property type="match status" value="8"/>
</dbReference>
<feature type="repeat" description="RCC1" evidence="2">
    <location>
        <begin position="726"/>
        <end position="775"/>
    </location>
</feature>
<reference evidence="5 6" key="1">
    <citation type="journal article" date="2015" name="Genome Biol. Evol.">
        <title>Comparative Genomics of a Bacterivorous Green Alga Reveals Evolutionary Causalities and Consequences of Phago-Mixotrophic Mode of Nutrition.</title>
        <authorList>
            <person name="Burns J.A."/>
            <person name="Paasch A."/>
            <person name="Narechania A."/>
            <person name="Kim E."/>
        </authorList>
    </citation>
    <scope>NUCLEOTIDE SEQUENCE [LARGE SCALE GENOMIC DNA]</scope>
    <source>
        <strain evidence="5 6">PLY_AMNH</strain>
    </source>
</reference>
<feature type="compositionally biased region" description="Pro residues" evidence="3">
    <location>
        <begin position="78"/>
        <end position="96"/>
    </location>
</feature>
<feature type="compositionally biased region" description="Pro residues" evidence="3">
    <location>
        <begin position="328"/>
        <end position="380"/>
    </location>
</feature>
<feature type="repeat" description="RCC1" evidence="2">
    <location>
        <begin position="676"/>
        <end position="725"/>
    </location>
</feature>
<dbReference type="InterPro" id="IPR051210">
    <property type="entry name" value="Ub_ligase/GEF_domain"/>
</dbReference>
<protein>
    <recommendedName>
        <fullName evidence="4">RCC1-like domain-containing protein</fullName>
    </recommendedName>
</protein>
<gene>
    <name evidence="5" type="ORF">CYMTET_21157</name>
</gene>
<dbReference type="InterPro" id="IPR058923">
    <property type="entry name" value="RCC1-like_dom"/>
</dbReference>
<evidence type="ECO:0000313" key="5">
    <source>
        <dbReference type="EMBL" id="KAK3270454.1"/>
    </source>
</evidence>
<dbReference type="InterPro" id="IPR009091">
    <property type="entry name" value="RCC1/BLIP-II"/>
</dbReference>
<feature type="domain" description="RCC1-like" evidence="4">
    <location>
        <begin position="475"/>
        <end position="818"/>
    </location>
</feature>
<evidence type="ECO:0000256" key="1">
    <source>
        <dbReference type="ARBA" id="ARBA00022737"/>
    </source>
</evidence>
<dbReference type="PANTHER" id="PTHR22870:SF466">
    <property type="entry name" value="ANKYRIN REPEAT-CONTAINING PROTEIN"/>
    <property type="match status" value="1"/>
</dbReference>
<feature type="repeat" description="RCC1" evidence="2">
    <location>
        <begin position="1173"/>
        <end position="1222"/>
    </location>
</feature>
<proteinExistence type="predicted"/>
<dbReference type="InterPro" id="IPR000408">
    <property type="entry name" value="Reg_chr_condens"/>
</dbReference>
<dbReference type="PRINTS" id="PR00633">
    <property type="entry name" value="RCCNDNSATION"/>
</dbReference>
<feature type="region of interest" description="Disordered" evidence="3">
    <location>
        <begin position="1"/>
        <end position="40"/>
    </location>
</feature>
<feature type="repeat" description="RCC1" evidence="2">
    <location>
        <begin position="969"/>
        <end position="1019"/>
    </location>
</feature>
<evidence type="ECO:0000313" key="6">
    <source>
        <dbReference type="Proteomes" id="UP001190700"/>
    </source>
</evidence>
<dbReference type="Proteomes" id="UP001190700">
    <property type="component" value="Unassembled WGS sequence"/>
</dbReference>
<comment type="caution">
    <text evidence="5">The sequence shown here is derived from an EMBL/GenBank/DDBJ whole genome shotgun (WGS) entry which is preliminary data.</text>
</comment>
<feature type="repeat" description="RCC1" evidence="2">
    <location>
        <begin position="1074"/>
        <end position="1122"/>
    </location>
</feature>
<dbReference type="SUPFAM" id="SSF50985">
    <property type="entry name" value="RCC1/BLIP-II"/>
    <property type="match status" value="4"/>
</dbReference>
<sequence length="1333" mass="139349">MDQGCTLQPPPDEEVTADSPPSEGIEDIERRRRRLSGYDGGQWAGIELETVVRTSSAEQAEDLTLMLQTPEVIYGDHTPPPSPPSPSPPPPSPPPAVNDIERRRTRRRLLGNMYNAQWVYGVPNVTVISTYSTGELLLFAVTSASSCAESLAYGPGALTESSSSAYLSTEHRDVLHTRWRQVLKPDGTSARATIEWVFYDEKTLQERFEAAAGSGERVRWSITDEADGAQRSLSGTWWYSDGLRDVAWKFAGSGVSFSEDNGAWGAGSGDVNGNSNVPSDFWGHGNFDFGDSDCGRVYLGSSYGATWQSSLRNLMYLHVGATSWPPLPPLPQPPSPPPSPLLPPMPPPPPPPLPLPHAPPPVSPPLPPGHTAPPTAPPSAHPTAAPSRAPTAMPCDLSTCYIGASCGYCLEPVEAAECPADLGPDFVHCGDPGLGDGDLCEGDGECGTSTTLDNCGDSFEVYRKRCLATGPDLAYATGNDGYGRLGDGVGQSDTATPVRIMSTVALVDVAAGYEHSLFVGADGQAYGAGYNEYGCLGDGNRWNVEYIPVPVLQGHFVSRVAASHSDLCFSLFLTAEGRVYGVGRSYYGQLGTGSTYDTYDATLIGLSNVTAISAGDEHSLFLTAGSEAYATGRNHLGQLGDGTETTRYSPVRVMRNHSVTHVSAGGSHSLFVTAEGAAYSSGLNDHGQLGDGGETSRYEPVRVMSEHSVAQVSGGQRHSLFLTTAGQAFACGQNSYGQLGDGTTTTRVSPVAVMSGYVVTQMSAGREHSMFVTSAGVAYACGENRDGRLGDGSRTDRYTPVEVMGSTYRVRQVSAGVGLLAVTGDPFAPPRSTHHHPHPPPPLPPPPPASPPPSAPPPVSPPLPPGFTAPPTAPPTAHPTAAPSRAPTAMPCDLSTCYIGSSCGYCLEPVEAAECPADLGPDFVHCGDPGLGDGDLCEGDGECGTSTTLDNCGDGFEVYRKRCLATGPDLAYATGNDGYGRLGDGVGQSDTATPVRIMSTVALVDVAAGYEHSLFVGADGQAYGAGYNEYGCLGDGNRWNVEYIPVPVLQGHFVSRVSASQSGGCFSLFLTAEGRVYGVGRSYNGQLGTGSTYDTYDATLIGLSNVTAISAGDEHSLFLTAGSEAYATGRNNLGQLGDGTETARYSPVRVMRNHSVTHVSAGGSHSLFVTVEGAAYSSGLNDHGQLGDGGETPRYEPVRVMSEHSVAQVSGGHRHSLFLTTAGQAFACGQNSYGQLGDGTTTTRVSPVAVMSGYVVTQMSAGREHSMFVTSAGVAYACGENRDGRLGDGSRTDRGPIRPAPAAFAFTTCFSTIATVSASAIPSAPITTVSTFS</sequence>
<evidence type="ECO:0000256" key="3">
    <source>
        <dbReference type="SAM" id="MobiDB-lite"/>
    </source>
</evidence>
<evidence type="ECO:0000259" key="4">
    <source>
        <dbReference type="Pfam" id="PF25390"/>
    </source>
</evidence>
<feature type="repeat" description="RCC1" evidence="2">
    <location>
        <begin position="626"/>
        <end position="675"/>
    </location>
</feature>
<feature type="repeat" description="RCC1" evidence="2">
    <location>
        <begin position="1123"/>
        <end position="1172"/>
    </location>
</feature>
<dbReference type="Pfam" id="PF25390">
    <property type="entry name" value="WD40_RLD"/>
    <property type="match status" value="2"/>
</dbReference>
<dbReference type="PROSITE" id="PS50012">
    <property type="entry name" value="RCC1_3"/>
    <property type="match status" value="12"/>
</dbReference>
<feature type="repeat" description="RCC1" evidence="2">
    <location>
        <begin position="1223"/>
        <end position="1272"/>
    </location>
</feature>
<dbReference type="EMBL" id="LGRX02010383">
    <property type="protein sequence ID" value="KAK3270454.1"/>
    <property type="molecule type" value="Genomic_DNA"/>
</dbReference>
<keyword evidence="1" id="KW-0677">Repeat</keyword>
<feature type="repeat" description="RCC1" evidence="2">
    <location>
        <begin position="577"/>
        <end position="625"/>
    </location>
</feature>
<dbReference type="PANTHER" id="PTHR22870">
    <property type="entry name" value="REGULATOR OF CHROMOSOME CONDENSATION"/>
    <property type="match status" value="1"/>
</dbReference>
<organism evidence="5 6">
    <name type="scientific">Cymbomonas tetramitiformis</name>
    <dbReference type="NCBI Taxonomy" id="36881"/>
    <lineage>
        <taxon>Eukaryota</taxon>
        <taxon>Viridiplantae</taxon>
        <taxon>Chlorophyta</taxon>
        <taxon>Pyramimonadophyceae</taxon>
        <taxon>Pyramimonadales</taxon>
        <taxon>Pyramimonadaceae</taxon>
        <taxon>Cymbomonas</taxon>
    </lineage>
</organism>
<accession>A0AAE0L3I4</accession>
<name>A0AAE0L3I4_9CHLO</name>
<feature type="domain" description="RCC1-like" evidence="4">
    <location>
        <begin position="972"/>
        <end position="1303"/>
    </location>
</feature>